<dbReference type="GO" id="GO:0006888">
    <property type="term" value="P:endoplasmic reticulum to Golgi vesicle-mediated transport"/>
    <property type="evidence" value="ECO:0007669"/>
    <property type="project" value="TreeGrafter"/>
</dbReference>
<evidence type="ECO:0000256" key="8">
    <source>
        <dbReference type="SAM" id="SignalP"/>
    </source>
</evidence>
<evidence type="ECO:0000256" key="4">
    <source>
        <dbReference type="ARBA" id="ARBA00022989"/>
    </source>
</evidence>
<dbReference type="InParanoid" id="A0A1S3ETW1"/>
<dbReference type="KEGG" id="dord:105982356"/>
<evidence type="ECO:0000256" key="5">
    <source>
        <dbReference type="ARBA" id="ARBA00023136"/>
    </source>
</evidence>
<name>A0A1S3ETW1_DIPOR</name>
<gene>
    <name evidence="11" type="primary">Lman1l</name>
</gene>
<dbReference type="CTD" id="79748"/>
<keyword evidence="3 8" id="KW-0732">Signal</keyword>
<dbReference type="FunCoup" id="A0A1S3ETW1">
    <property type="interactions" value="159"/>
</dbReference>
<feature type="signal peptide" evidence="8">
    <location>
        <begin position="1"/>
        <end position="24"/>
    </location>
</feature>
<dbReference type="OrthoDB" id="10265193at2759"/>
<feature type="domain" description="L-type lectin-like" evidence="9">
    <location>
        <begin position="131"/>
        <end position="214"/>
    </location>
</feature>
<accession>A0A1S3ETW1</accession>
<evidence type="ECO:0000313" key="11">
    <source>
        <dbReference type="RefSeq" id="XP_012867384.1"/>
    </source>
</evidence>
<evidence type="ECO:0000256" key="1">
    <source>
        <dbReference type="ARBA" id="ARBA00004479"/>
    </source>
</evidence>
<dbReference type="InterPro" id="IPR051136">
    <property type="entry name" value="Intracellular_Lectin-GPT"/>
</dbReference>
<dbReference type="GO" id="GO:0030134">
    <property type="term" value="C:COPII-coated ER to Golgi transport vesicle"/>
    <property type="evidence" value="ECO:0007669"/>
    <property type="project" value="TreeGrafter"/>
</dbReference>
<dbReference type="GO" id="GO:0005537">
    <property type="term" value="F:D-mannose binding"/>
    <property type="evidence" value="ECO:0007669"/>
    <property type="project" value="TreeGrafter"/>
</dbReference>
<feature type="domain" description="L-type lectin-like" evidence="9">
    <location>
        <begin position="32"/>
        <end position="100"/>
    </location>
</feature>
<dbReference type="Pfam" id="PF03388">
    <property type="entry name" value="Lectin_leg-like"/>
    <property type="match status" value="2"/>
</dbReference>
<dbReference type="GeneID" id="105982356"/>
<keyword evidence="6" id="KW-0175">Coiled coil</keyword>
<protein>
    <submittedName>
        <fullName evidence="11">Protein ERGIC-53-like</fullName>
    </submittedName>
</protein>
<dbReference type="RefSeq" id="XP_012867384.1">
    <property type="nucleotide sequence ID" value="XM_013011930.1"/>
</dbReference>
<dbReference type="InterPro" id="IPR013320">
    <property type="entry name" value="ConA-like_dom_sf"/>
</dbReference>
<dbReference type="PANTHER" id="PTHR12223:SF31">
    <property type="entry name" value="PROTEIN ERGIC-53-LIKE"/>
    <property type="match status" value="1"/>
</dbReference>
<feature type="chain" id="PRO_5010262650" evidence="8">
    <location>
        <begin position="25"/>
        <end position="467"/>
    </location>
</feature>
<organism evidence="10 11">
    <name type="scientific">Dipodomys ordii</name>
    <name type="common">Ord's kangaroo rat</name>
    <dbReference type="NCBI Taxonomy" id="10020"/>
    <lineage>
        <taxon>Eukaryota</taxon>
        <taxon>Metazoa</taxon>
        <taxon>Chordata</taxon>
        <taxon>Craniata</taxon>
        <taxon>Vertebrata</taxon>
        <taxon>Euteleostomi</taxon>
        <taxon>Mammalia</taxon>
        <taxon>Eutheria</taxon>
        <taxon>Euarchontoglires</taxon>
        <taxon>Glires</taxon>
        <taxon>Rodentia</taxon>
        <taxon>Castorimorpha</taxon>
        <taxon>Heteromyidae</taxon>
        <taxon>Dipodomyinae</taxon>
        <taxon>Dipodomys</taxon>
    </lineage>
</organism>
<feature type="coiled-coil region" evidence="6">
    <location>
        <begin position="276"/>
        <end position="303"/>
    </location>
</feature>
<sequence>MPGLCTSAPLLCLLLLCPAPHGMEELPPLRRRFEYKLSFKGPWPGAGIPFWSCHGDAIVGLEEVRLAPSMRHHSGAVWSSTSVPFSSWEVEVRMRVTGPGARGAQGVDRPAVRVLGRSAPSPAGPFGYEDDAVLGSCHRDFRNRPHPFKVRITYWGQRLRVSLSSGLTPRDPDEVCVDVGPLVLAPEGFFGVSAATSTLADDHDILSFLTFSLHEPGLEAGLQAFLDMEQLRLARQLEELTAQLALGTRASMAQPDFKAQEEGERLFDLEETLDKQTRILQSLRALSKQMAQAEKQWREQMRLPGQAGPVEGWDLTNISTLLTGQRTLLSALQEVRDAAVRTASDARGLYLPVGTKHHFLELDQIVGVLQKDLRGLVKMAAKAPCPAGRRPGAPACLQPGFFLFFLLLQTIGFFCYVNFRQELDQSLRECLSTVPFPLDPAPRTPAPRIPGVLGLLRRQPVSSSMNA</sequence>
<feature type="transmembrane region" description="Helical" evidence="7">
    <location>
        <begin position="400"/>
        <end position="419"/>
    </location>
</feature>
<keyword evidence="2 7" id="KW-0812">Transmembrane</keyword>
<dbReference type="SUPFAM" id="SSF49899">
    <property type="entry name" value="Concanavalin A-like lectins/glucanases"/>
    <property type="match status" value="1"/>
</dbReference>
<reference evidence="11" key="1">
    <citation type="submission" date="2025-08" db="UniProtKB">
        <authorList>
            <consortium name="RefSeq"/>
        </authorList>
    </citation>
    <scope>IDENTIFICATION</scope>
    <source>
        <tissue evidence="11">Kidney</tissue>
    </source>
</reference>
<evidence type="ECO:0000259" key="9">
    <source>
        <dbReference type="Pfam" id="PF03388"/>
    </source>
</evidence>
<keyword evidence="5 7" id="KW-0472">Membrane</keyword>
<keyword evidence="4 7" id="KW-1133">Transmembrane helix</keyword>
<dbReference type="Gene3D" id="2.60.120.200">
    <property type="match status" value="2"/>
</dbReference>
<evidence type="ECO:0000256" key="3">
    <source>
        <dbReference type="ARBA" id="ARBA00022729"/>
    </source>
</evidence>
<comment type="subcellular location">
    <subcellularLocation>
        <location evidence="1">Membrane</location>
        <topology evidence="1">Single-pass type I membrane protein</topology>
    </subcellularLocation>
</comment>
<dbReference type="GO" id="GO:0005793">
    <property type="term" value="C:endoplasmic reticulum-Golgi intermediate compartment"/>
    <property type="evidence" value="ECO:0007669"/>
    <property type="project" value="TreeGrafter"/>
</dbReference>
<evidence type="ECO:0000256" key="6">
    <source>
        <dbReference type="SAM" id="Coils"/>
    </source>
</evidence>
<evidence type="ECO:0000256" key="7">
    <source>
        <dbReference type="SAM" id="Phobius"/>
    </source>
</evidence>
<dbReference type="GO" id="GO:0005789">
    <property type="term" value="C:endoplasmic reticulum membrane"/>
    <property type="evidence" value="ECO:0007669"/>
    <property type="project" value="TreeGrafter"/>
</dbReference>
<dbReference type="InterPro" id="IPR005052">
    <property type="entry name" value="Lectin_leg"/>
</dbReference>
<dbReference type="STRING" id="10020.ENSDORP00000020892"/>
<keyword evidence="10" id="KW-1185">Reference proteome</keyword>
<proteinExistence type="predicted"/>
<dbReference type="Proteomes" id="UP000081671">
    <property type="component" value="Unplaced"/>
</dbReference>
<dbReference type="PANTHER" id="PTHR12223">
    <property type="entry name" value="VESICULAR MANNOSE-BINDING LECTIN"/>
    <property type="match status" value="1"/>
</dbReference>
<evidence type="ECO:0000256" key="2">
    <source>
        <dbReference type="ARBA" id="ARBA00022692"/>
    </source>
</evidence>
<dbReference type="GO" id="GO:0000139">
    <property type="term" value="C:Golgi membrane"/>
    <property type="evidence" value="ECO:0007669"/>
    <property type="project" value="TreeGrafter"/>
</dbReference>
<evidence type="ECO:0000313" key="10">
    <source>
        <dbReference type="Proteomes" id="UP000081671"/>
    </source>
</evidence>
<dbReference type="AlphaFoldDB" id="A0A1S3ETW1"/>